<dbReference type="AlphaFoldDB" id="A0A179SMP5"/>
<evidence type="ECO:0000313" key="2">
    <source>
        <dbReference type="Proteomes" id="UP000078534"/>
    </source>
</evidence>
<dbReference type="OrthoDB" id="2882016at2"/>
<dbReference type="Proteomes" id="UP000078534">
    <property type="component" value="Unassembled WGS sequence"/>
</dbReference>
<proteinExistence type="predicted"/>
<dbReference type="STRING" id="152268.A6K24_11505"/>
<name>A0A179SMP5_9BACI</name>
<keyword evidence="2" id="KW-1185">Reference proteome</keyword>
<protein>
    <recommendedName>
        <fullName evidence="3">DUF3986 family protein</fullName>
    </recommendedName>
</protein>
<comment type="caution">
    <text evidence="1">The sequence shown here is derived from an EMBL/GenBank/DDBJ whole genome shotgun (WGS) entry which is preliminary data.</text>
</comment>
<dbReference type="RefSeq" id="WP_066339143.1">
    <property type="nucleotide sequence ID" value="NZ_LWSG01000044.1"/>
</dbReference>
<sequence length="110" mass="13395">MNDQMYFDTKNYTGNHLHVDNYKNEYTRFVEGIAWVRQDDSMDLFFDNFETDRERQELFVDNGYYYETFKGGYIGNVKTDEEAYDMFQRWVDEVLSPYRKKDIKSREGAE</sequence>
<dbReference type="EMBL" id="LWSG01000044">
    <property type="protein sequence ID" value="OAS82741.1"/>
    <property type="molecule type" value="Genomic_DNA"/>
</dbReference>
<evidence type="ECO:0000313" key="1">
    <source>
        <dbReference type="EMBL" id="OAS82741.1"/>
    </source>
</evidence>
<organism evidence="1 2">
    <name type="scientific">Metabacillus litoralis</name>
    <dbReference type="NCBI Taxonomy" id="152268"/>
    <lineage>
        <taxon>Bacteria</taxon>
        <taxon>Bacillati</taxon>
        <taxon>Bacillota</taxon>
        <taxon>Bacilli</taxon>
        <taxon>Bacillales</taxon>
        <taxon>Bacillaceae</taxon>
        <taxon>Metabacillus</taxon>
    </lineage>
</organism>
<reference evidence="2" key="1">
    <citation type="submission" date="2016-04" db="EMBL/GenBank/DDBJ databases">
        <authorList>
            <person name="Lyu Z."/>
            <person name="Lyu W."/>
        </authorList>
    </citation>
    <scope>NUCLEOTIDE SEQUENCE [LARGE SCALE GENOMIC DNA]</scope>
    <source>
        <strain evidence="2">C44</strain>
    </source>
</reference>
<accession>A0A179SMP5</accession>
<gene>
    <name evidence="1" type="ORF">A6K24_11505</name>
</gene>
<evidence type="ECO:0008006" key="3">
    <source>
        <dbReference type="Google" id="ProtNLM"/>
    </source>
</evidence>